<reference evidence="2 3" key="1">
    <citation type="submission" date="2018-06" db="EMBL/GenBank/DDBJ databases">
        <authorList>
            <consortium name="Pathogen Informatics"/>
            <person name="Doyle S."/>
        </authorList>
    </citation>
    <scope>NUCLEOTIDE SEQUENCE [LARGE SCALE GENOMIC DNA]</scope>
    <source>
        <strain evidence="2 3">NCTC12020</strain>
    </source>
</reference>
<proteinExistence type="predicted"/>
<feature type="transmembrane region" description="Helical" evidence="1">
    <location>
        <begin position="20"/>
        <end position="43"/>
    </location>
</feature>
<keyword evidence="1" id="KW-1133">Transmembrane helix</keyword>
<evidence type="ECO:0000313" key="2">
    <source>
        <dbReference type="EMBL" id="SUP43459.1"/>
    </source>
</evidence>
<dbReference type="EMBL" id="UHIO01000001">
    <property type="protein sequence ID" value="SUP43459.1"/>
    <property type="molecule type" value="Genomic_DNA"/>
</dbReference>
<protein>
    <submittedName>
        <fullName evidence="2">Uncharacterized protein</fullName>
    </submittedName>
</protein>
<feature type="transmembrane region" description="Helical" evidence="1">
    <location>
        <begin position="49"/>
        <end position="65"/>
    </location>
</feature>
<organism evidence="2 3">
    <name type="scientific">Veillonella criceti</name>
    <dbReference type="NCBI Taxonomy" id="103891"/>
    <lineage>
        <taxon>Bacteria</taxon>
        <taxon>Bacillati</taxon>
        <taxon>Bacillota</taxon>
        <taxon>Negativicutes</taxon>
        <taxon>Veillonellales</taxon>
        <taxon>Veillonellaceae</taxon>
        <taxon>Veillonella</taxon>
    </lineage>
</organism>
<evidence type="ECO:0000256" key="1">
    <source>
        <dbReference type="SAM" id="Phobius"/>
    </source>
</evidence>
<evidence type="ECO:0000313" key="3">
    <source>
        <dbReference type="Proteomes" id="UP000255367"/>
    </source>
</evidence>
<gene>
    <name evidence="2" type="ORF">NCTC12020_01187</name>
</gene>
<sequence>MDEKEVAKRFPCGEVEGTFADYIVVSWVMWLFFGAVATWAMWHAERGDVWNQIALDYIIVGFCVWRMTRQRRPLVYVCQNGIVIRRRPASLWERIDMLWNGDNYYTFIPYSQIMGFTANWEEIHMVTDSGGILIVMVDLQFVQYNQKLELLTLIDERSHRA</sequence>
<keyword evidence="1" id="KW-0472">Membrane</keyword>
<dbReference type="Proteomes" id="UP000255367">
    <property type="component" value="Unassembled WGS sequence"/>
</dbReference>
<keyword evidence="3" id="KW-1185">Reference proteome</keyword>
<dbReference type="AlphaFoldDB" id="A0A380NKQ3"/>
<accession>A0A380NKQ3</accession>
<dbReference type="OrthoDB" id="1630658at2"/>
<keyword evidence="1" id="KW-0812">Transmembrane</keyword>
<name>A0A380NKQ3_9FIRM</name>
<dbReference type="RefSeq" id="WP_115310350.1">
    <property type="nucleotide sequence ID" value="NZ_UHIO01000001.1"/>
</dbReference>